<dbReference type="GO" id="GO:0000162">
    <property type="term" value="P:L-tryptophan biosynthetic process"/>
    <property type="evidence" value="ECO:0007669"/>
    <property type="project" value="UniProtKB-UniRule"/>
</dbReference>
<evidence type="ECO:0000313" key="12">
    <source>
        <dbReference type="Proteomes" id="UP000535491"/>
    </source>
</evidence>
<dbReference type="SUPFAM" id="SSF51366">
    <property type="entry name" value="Ribulose-phoshate binding barrel"/>
    <property type="match status" value="1"/>
</dbReference>
<evidence type="ECO:0000256" key="4">
    <source>
        <dbReference type="ARBA" id="ARBA00022272"/>
    </source>
</evidence>
<name>A0A7W1WU05_9BACL</name>
<keyword evidence="8 9" id="KW-0413">Isomerase</keyword>
<feature type="domain" description="N-(5'phosphoribosyl) anthranilate isomerase (PRAI)" evidence="10">
    <location>
        <begin position="7"/>
        <end position="211"/>
    </location>
</feature>
<comment type="similarity">
    <text evidence="9">Belongs to the TrpF family.</text>
</comment>
<keyword evidence="5 9" id="KW-0028">Amino-acid biosynthesis</keyword>
<dbReference type="InterPro" id="IPR001240">
    <property type="entry name" value="PRAI_dom"/>
</dbReference>
<sequence length="223" mass="24900">MKRTQIKFCGFRTPGDVEKAGRLRVNAIGFILVPGRKRSVHPRDLPMMVKLVPSQVLSVGVLLNPTIRQIHEWLSLAPLQAVQLHGDESPAFCRSVKEQFQVKIIKTFHVEDRIKSAFPLKEYAPWIDIALLDSSTGTSRGGTGVAFEWERIPPFKEQCSRFQLPCWVAGGLDGENVDTLIRDFAPDGVDVSSGIEKEGQKDPEKMNRFVRKVMLSGQTTEGA</sequence>
<gene>
    <name evidence="9" type="primary">trpF</name>
    <name evidence="11" type="ORF">H1191_17355</name>
</gene>
<evidence type="ECO:0000256" key="3">
    <source>
        <dbReference type="ARBA" id="ARBA00012572"/>
    </source>
</evidence>
<dbReference type="InterPro" id="IPR044643">
    <property type="entry name" value="TrpF_fam"/>
</dbReference>
<proteinExistence type="inferred from homology"/>
<dbReference type="CDD" id="cd00405">
    <property type="entry name" value="PRAI"/>
    <property type="match status" value="1"/>
</dbReference>
<keyword evidence="6 9" id="KW-0822">Tryptophan biosynthesis</keyword>
<dbReference type="InterPro" id="IPR013785">
    <property type="entry name" value="Aldolase_TIM"/>
</dbReference>
<protein>
    <recommendedName>
        <fullName evidence="4 9">N-(5'-phosphoribosyl)anthranilate isomerase</fullName>
        <shortName evidence="9">PRAI</shortName>
        <ecNumber evidence="3 9">5.3.1.24</ecNumber>
    </recommendedName>
</protein>
<dbReference type="AlphaFoldDB" id="A0A7W1WU05"/>
<dbReference type="EC" id="5.3.1.24" evidence="3 9"/>
<comment type="pathway">
    <text evidence="2 9">Amino-acid biosynthesis; L-tryptophan biosynthesis; L-tryptophan from chorismate: step 3/5.</text>
</comment>
<dbReference type="HAMAP" id="MF_00135">
    <property type="entry name" value="PRAI"/>
    <property type="match status" value="1"/>
</dbReference>
<dbReference type="EMBL" id="JACEIQ010000023">
    <property type="protein sequence ID" value="MBA4496050.1"/>
    <property type="molecule type" value="Genomic_DNA"/>
</dbReference>
<dbReference type="Gene3D" id="3.20.20.70">
    <property type="entry name" value="Aldolase class I"/>
    <property type="match status" value="1"/>
</dbReference>
<evidence type="ECO:0000256" key="6">
    <source>
        <dbReference type="ARBA" id="ARBA00022822"/>
    </source>
</evidence>
<evidence type="ECO:0000256" key="9">
    <source>
        <dbReference type="HAMAP-Rule" id="MF_00135"/>
    </source>
</evidence>
<evidence type="ECO:0000256" key="1">
    <source>
        <dbReference type="ARBA" id="ARBA00001164"/>
    </source>
</evidence>
<dbReference type="Proteomes" id="UP000535491">
    <property type="component" value="Unassembled WGS sequence"/>
</dbReference>
<reference evidence="11 12" key="1">
    <citation type="submission" date="2020-07" db="EMBL/GenBank/DDBJ databases">
        <authorList>
            <person name="Feng H."/>
        </authorList>
    </citation>
    <scope>NUCLEOTIDE SEQUENCE [LARGE SCALE GENOMIC DNA]</scope>
    <source>
        <strain evidence="12">s-10</strain>
    </source>
</reference>
<dbReference type="GO" id="GO:0004640">
    <property type="term" value="F:phosphoribosylanthranilate isomerase activity"/>
    <property type="evidence" value="ECO:0007669"/>
    <property type="project" value="UniProtKB-UniRule"/>
</dbReference>
<dbReference type="PANTHER" id="PTHR42894:SF1">
    <property type="entry name" value="N-(5'-PHOSPHORIBOSYL)ANTHRANILATE ISOMERASE"/>
    <property type="match status" value="1"/>
</dbReference>
<keyword evidence="12" id="KW-1185">Reference proteome</keyword>
<evidence type="ECO:0000256" key="8">
    <source>
        <dbReference type="ARBA" id="ARBA00023235"/>
    </source>
</evidence>
<dbReference type="PANTHER" id="PTHR42894">
    <property type="entry name" value="N-(5'-PHOSPHORIBOSYL)ANTHRANILATE ISOMERASE"/>
    <property type="match status" value="1"/>
</dbReference>
<evidence type="ECO:0000256" key="2">
    <source>
        <dbReference type="ARBA" id="ARBA00004664"/>
    </source>
</evidence>
<evidence type="ECO:0000259" key="10">
    <source>
        <dbReference type="Pfam" id="PF00697"/>
    </source>
</evidence>
<evidence type="ECO:0000256" key="7">
    <source>
        <dbReference type="ARBA" id="ARBA00023141"/>
    </source>
</evidence>
<keyword evidence="7 9" id="KW-0057">Aromatic amino acid biosynthesis</keyword>
<dbReference type="InterPro" id="IPR011060">
    <property type="entry name" value="RibuloseP-bd_barrel"/>
</dbReference>
<comment type="catalytic activity">
    <reaction evidence="1 9">
        <text>N-(5-phospho-beta-D-ribosyl)anthranilate = 1-(2-carboxyphenylamino)-1-deoxy-D-ribulose 5-phosphate</text>
        <dbReference type="Rhea" id="RHEA:21540"/>
        <dbReference type="ChEBI" id="CHEBI:18277"/>
        <dbReference type="ChEBI" id="CHEBI:58613"/>
        <dbReference type="EC" id="5.3.1.24"/>
    </reaction>
</comment>
<dbReference type="RefSeq" id="WP_181754119.1">
    <property type="nucleotide sequence ID" value="NZ_JACEIQ010000023.1"/>
</dbReference>
<evidence type="ECO:0000313" key="11">
    <source>
        <dbReference type="EMBL" id="MBA4496050.1"/>
    </source>
</evidence>
<comment type="caution">
    <text evidence="11">The sequence shown here is derived from an EMBL/GenBank/DDBJ whole genome shotgun (WGS) entry which is preliminary data.</text>
</comment>
<dbReference type="Pfam" id="PF00697">
    <property type="entry name" value="PRAI"/>
    <property type="match status" value="1"/>
</dbReference>
<dbReference type="UniPathway" id="UPA00035">
    <property type="reaction ID" value="UER00042"/>
</dbReference>
<evidence type="ECO:0000256" key="5">
    <source>
        <dbReference type="ARBA" id="ARBA00022605"/>
    </source>
</evidence>
<organism evidence="11 12">
    <name type="scientific">Paenactinomyces guangxiensis</name>
    <dbReference type="NCBI Taxonomy" id="1490290"/>
    <lineage>
        <taxon>Bacteria</taxon>
        <taxon>Bacillati</taxon>
        <taxon>Bacillota</taxon>
        <taxon>Bacilli</taxon>
        <taxon>Bacillales</taxon>
        <taxon>Thermoactinomycetaceae</taxon>
        <taxon>Paenactinomyces</taxon>
    </lineage>
</organism>
<accession>A0A7W1WU05</accession>